<feature type="domain" description="YknX-like beta-barrel" evidence="6">
    <location>
        <begin position="278"/>
        <end position="367"/>
    </location>
</feature>
<keyword evidence="4" id="KW-0812">Transmembrane</keyword>
<dbReference type="GO" id="GO:0030313">
    <property type="term" value="C:cell envelope"/>
    <property type="evidence" value="ECO:0007669"/>
    <property type="project" value="UniProtKB-SubCell"/>
</dbReference>
<dbReference type="Proteomes" id="UP000190092">
    <property type="component" value="Unassembled WGS sequence"/>
</dbReference>
<evidence type="ECO:0000256" key="4">
    <source>
        <dbReference type="SAM" id="Phobius"/>
    </source>
</evidence>
<feature type="transmembrane region" description="Helical" evidence="4">
    <location>
        <begin position="40"/>
        <end position="62"/>
    </location>
</feature>
<comment type="subcellular location">
    <subcellularLocation>
        <location evidence="1">Cell envelope</location>
    </subcellularLocation>
</comment>
<feature type="coiled-coil region" evidence="2">
    <location>
        <begin position="119"/>
        <end position="160"/>
    </location>
</feature>
<dbReference type="SUPFAM" id="SSF111369">
    <property type="entry name" value="HlyD-like secretion proteins"/>
    <property type="match status" value="2"/>
</dbReference>
<keyword evidence="2" id="KW-0175">Coiled coil</keyword>
<dbReference type="GO" id="GO:0055085">
    <property type="term" value="P:transmembrane transport"/>
    <property type="evidence" value="ECO:0007669"/>
    <property type="project" value="InterPro"/>
</dbReference>
<dbReference type="InterPro" id="IPR050739">
    <property type="entry name" value="MFP"/>
</dbReference>
<evidence type="ECO:0000259" key="5">
    <source>
        <dbReference type="Pfam" id="PF25885"/>
    </source>
</evidence>
<reference evidence="8" key="1">
    <citation type="submission" date="2017-02" db="EMBL/GenBank/DDBJ databases">
        <authorList>
            <person name="Varghese N."/>
            <person name="Submissions S."/>
        </authorList>
    </citation>
    <scope>NUCLEOTIDE SEQUENCE [LARGE SCALE GENOMIC DNA]</scope>
    <source>
        <strain evidence="8">ATCC 27094</strain>
    </source>
</reference>
<evidence type="ECO:0000313" key="7">
    <source>
        <dbReference type="EMBL" id="SJZ31129.1"/>
    </source>
</evidence>
<gene>
    <name evidence="7" type="ORF">SAMN02745126_00135</name>
</gene>
<dbReference type="EMBL" id="FUWJ01000001">
    <property type="protein sequence ID" value="SJZ31129.1"/>
    <property type="molecule type" value="Genomic_DNA"/>
</dbReference>
<dbReference type="InterPro" id="IPR058633">
    <property type="entry name" value="EmrA/FarA_HH"/>
</dbReference>
<dbReference type="AlphaFoldDB" id="A0A1T4JLT8"/>
<evidence type="ECO:0000313" key="8">
    <source>
        <dbReference type="Proteomes" id="UP000190092"/>
    </source>
</evidence>
<feature type="domain" description="Multidrug export protein EmrA/FarA alpha-helical hairpin" evidence="5">
    <location>
        <begin position="116"/>
        <end position="237"/>
    </location>
</feature>
<evidence type="ECO:0000256" key="1">
    <source>
        <dbReference type="ARBA" id="ARBA00004196"/>
    </source>
</evidence>
<dbReference type="InterPro" id="IPR058636">
    <property type="entry name" value="Beta-barrel_YknX"/>
</dbReference>
<dbReference type="PANTHER" id="PTHR30386">
    <property type="entry name" value="MEMBRANE FUSION SUBUNIT OF EMRAB-TOLC MULTIDRUG EFFLUX PUMP"/>
    <property type="match status" value="1"/>
</dbReference>
<evidence type="ECO:0000256" key="2">
    <source>
        <dbReference type="SAM" id="Coils"/>
    </source>
</evidence>
<dbReference type="STRING" id="225324.SAMN02745126_00135"/>
<protein>
    <submittedName>
        <fullName evidence="7">Membrane fusion protein, multidrug efflux system</fullName>
    </submittedName>
</protein>
<evidence type="ECO:0000259" key="6">
    <source>
        <dbReference type="Pfam" id="PF25990"/>
    </source>
</evidence>
<dbReference type="Gene3D" id="2.40.50.100">
    <property type="match status" value="1"/>
</dbReference>
<keyword evidence="8" id="KW-1185">Reference proteome</keyword>
<dbReference type="Pfam" id="PF25990">
    <property type="entry name" value="Beta-barrel_YknX"/>
    <property type="match status" value="1"/>
</dbReference>
<keyword evidence="4" id="KW-0472">Membrane</keyword>
<dbReference type="OrthoDB" id="9811754at2"/>
<proteinExistence type="predicted"/>
<feature type="compositionally biased region" description="Basic and acidic residues" evidence="3">
    <location>
        <begin position="7"/>
        <end position="16"/>
    </location>
</feature>
<dbReference type="PANTHER" id="PTHR30386:SF19">
    <property type="entry name" value="MULTIDRUG EXPORT PROTEIN EMRA-RELATED"/>
    <property type="match status" value="1"/>
</dbReference>
<accession>A0A1T4JLT8</accession>
<dbReference type="Pfam" id="PF25885">
    <property type="entry name" value="HH_EMRA"/>
    <property type="match status" value="1"/>
</dbReference>
<feature type="region of interest" description="Disordered" evidence="3">
    <location>
        <begin position="1"/>
        <end position="26"/>
    </location>
</feature>
<name>A0A1T4JLT8_9HYPH</name>
<organism evidence="7 8">
    <name type="scientific">Enhydrobacter aerosaccus</name>
    <dbReference type="NCBI Taxonomy" id="225324"/>
    <lineage>
        <taxon>Bacteria</taxon>
        <taxon>Pseudomonadati</taxon>
        <taxon>Pseudomonadota</taxon>
        <taxon>Alphaproteobacteria</taxon>
        <taxon>Hyphomicrobiales</taxon>
        <taxon>Enhydrobacter</taxon>
    </lineage>
</organism>
<evidence type="ECO:0000256" key="3">
    <source>
        <dbReference type="SAM" id="MobiDB-lite"/>
    </source>
</evidence>
<dbReference type="Gene3D" id="2.40.30.170">
    <property type="match status" value="1"/>
</dbReference>
<sequence>MQQNAAERSRRAHGLDKTIPSGQQAGLSWRPPRLAAPRRWLRRSLLLLGPLIVAIIGGYFYVTGGRYVSTENAYVKADKVMIAAEVSGLIAEVSVRENQRVAMGDVLFHIDDRPYHIALAEAEARLAGLRDEIESLKGSYRQKQEELALARTNLAFAETEFERQSKLVVSAVVSRSKHDAARHDFDVAGSRIRVTEQEMAQIRAQLAGDPDIPAERHPRFLAAKAAVDRAALDLKRTIVRAPFAGIASNTPQVGQQVIGNGPMSSPVMSLVADTGLWIEANFKETDLAHVRPGQPVTIHVDTYPDHEWHGTVASLSQATGAEFSVIPPQNATGNWVKVVQRIPVRIAVETNGRDPRLRSGMSTTVEIDTGHRRPLPGYVRTALSWFGVSRNVAAQAEPSR</sequence>
<keyword evidence="4" id="KW-1133">Transmembrane helix</keyword>
<dbReference type="Gene3D" id="1.10.287.470">
    <property type="entry name" value="Helix hairpin bin"/>
    <property type="match status" value="1"/>
</dbReference>